<proteinExistence type="predicted"/>
<evidence type="ECO:0000313" key="1">
    <source>
        <dbReference type="EMBL" id="EZG45938.1"/>
    </source>
</evidence>
<dbReference type="GeneID" id="22914830"/>
<evidence type="ECO:0000313" key="2">
    <source>
        <dbReference type="Proteomes" id="UP000019763"/>
    </source>
</evidence>
<sequence>MTAITGTFESPMRNATMDDWNNLNWVACGDTGGRILCTVGEDPLSNLVGHYFSVPFEFGFPTVWRTIVRNLKPDTCSFQCHTRDETEHLLMIRRGMASAKWAGIDLKDASEDELYQLGRQAHNLTTLSQTTGDCFEVDFASLMRHPLPWKRRYTLYQVTGFHIPAVKFATDHRLSLKKTRYRHDDYDLFCHVFKDENDAKQKLQEFWKHERMLS</sequence>
<organism evidence="1 2">
    <name type="scientific">Gregarina niphandrodes</name>
    <name type="common">Septate eugregarine</name>
    <dbReference type="NCBI Taxonomy" id="110365"/>
    <lineage>
        <taxon>Eukaryota</taxon>
        <taxon>Sar</taxon>
        <taxon>Alveolata</taxon>
        <taxon>Apicomplexa</taxon>
        <taxon>Conoidasida</taxon>
        <taxon>Gregarinasina</taxon>
        <taxon>Eugregarinorida</taxon>
        <taxon>Gregarinidae</taxon>
        <taxon>Gregarina</taxon>
    </lineage>
</organism>
<dbReference type="VEuPathDB" id="CryptoDB:GNI_136110"/>
<dbReference type="RefSeq" id="XP_011132406.1">
    <property type="nucleotide sequence ID" value="XM_011134104.1"/>
</dbReference>
<reference evidence="1" key="1">
    <citation type="submission" date="2013-12" db="EMBL/GenBank/DDBJ databases">
        <authorList>
            <person name="Omoto C.K."/>
            <person name="Sibley D."/>
            <person name="Venepally P."/>
            <person name="Hadjithomas M."/>
            <person name="Karamycheva S."/>
            <person name="Brunk B."/>
            <person name="Roos D."/>
            <person name="Caler E."/>
            <person name="Lorenzi H."/>
        </authorList>
    </citation>
    <scope>NUCLEOTIDE SEQUENCE</scope>
</reference>
<gene>
    <name evidence="1" type="ORF">GNI_136110</name>
</gene>
<dbReference type="EMBL" id="AFNH02001007">
    <property type="protein sequence ID" value="EZG45938.1"/>
    <property type="molecule type" value="Genomic_DNA"/>
</dbReference>
<dbReference type="AlphaFoldDB" id="A0A023B1G9"/>
<keyword evidence="2" id="KW-1185">Reference proteome</keyword>
<dbReference type="Proteomes" id="UP000019763">
    <property type="component" value="Unassembled WGS sequence"/>
</dbReference>
<name>A0A023B1G9_GRENI</name>
<protein>
    <submittedName>
        <fullName evidence="1">Uncharacterized protein</fullName>
    </submittedName>
</protein>
<comment type="caution">
    <text evidence="1">The sequence shown here is derived from an EMBL/GenBank/DDBJ whole genome shotgun (WGS) entry which is preliminary data.</text>
</comment>
<accession>A0A023B1G9</accession>